<organism evidence="3 4">
    <name type="scientific">Ziziphus jujuba var. spinosa</name>
    <dbReference type="NCBI Taxonomy" id="714518"/>
    <lineage>
        <taxon>Eukaryota</taxon>
        <taxon>Viridiplantae</taxon>
        <taxon>Streptophyta</taxon>
        <taxon>Embryophyta</taxon>
        <taxon>Tracheophyta</taxon>
        <taxon>Spermatophyta</taxon>
        <taxon>Magnoliopsida</taxon>
        <taxon>eudicotyledons</taxon>
        <taxon>Gunneridae</taxon>
        <taxon>Pentapetalae</taxon>
        <taxon>rosids</taxon>
        <taxon>fabids</taxon>
        <taxon>Rosales</taxon>
        <taxon>Rhamnaceae</taxon>
        <taxon>Paliureae</taxon>
        <taxon>Ziziphus</taxon>
    </lineage>
</organism>
<dbReference type="AlphaFoldDB" id="A0A978W474"/>
<accession>A0A978W474</accession>
<protein>
    <recommendedName>
        <fullName evidence="5">Stigma-specific STIG1-like protein 1</fullName>
    </recommendedName>
</protein>
<dbReference type="Pfam" id="PF04885">
    <property type="entry name" value="Stig1"/>
    <property type="match status" value="1"/>
</dbReference>
<proteinExistence type="inferred from homology"/>
<evidence type="ECO:0000256" key="1">
    <source>
        <dbReference type="ARBA" id="ARBA00006010"/>
    </source>
</evidence>
<dbReference type="EMBL" id="JAEACU010000001">
    <property type="protein sequence ID" value="KAH7546758.1"/>
    <property type="molecule type" value="Genomic_DNA"/>
</dbReference>
<dbReference type="PANTHER" id="PTHR33227:SF18">
    <property type="entry name" value="STIGMA-SPECIFIC STIG1-LIKE PROTEIN 3"/>
    <property type="match status" value="1"/>
</dbReference>
<evidence type="ECO:0000313" key="4">
    <source>
        <dbReference type="Proteomes" id="UP000813462"/>
    </source>
</evidence>
<evidence type="ECO:0000256" key="2">
    <source>
        <dbReference type="ARBA" id="ARBA00022729"/>
    </source>
</evidence>
<keyword evidence="2" id="KW-0732">Signal</keyword>
<sequence length="162" mass="18247">MELIVKMILIITMTMALSITLTMKSITNHQEEEEKPLFLATTSSGELSGAIDNHNKLILPSKRVSRFLAEKKNPRAADHCHKDHEICYEIDGGKNSTCCNNKCVDLSTDKHNCGACKKKCKFPETCCRGKCVYLSLDKRHCGECNHRCKPGEYCFYGMCSYA</sequence>
<comment type="caution">
    <text evidence="3">The sequence shown here is derived from an EMBL/GenBank/DDBJ whole genome shotgun (WGS) entry which is preliminary data.</text>
</comment>
<gene>
    <name evidence="3" type="ORF">FEM48_Zijuj01G0235400</name>
</gene>
<comment type="similarity">
    <text evidence="1">Belongs to the STIG1 family.</text>
</comment>
<evidence type="ECO:0000313" key="3">
    <source>
        <dbReference type="EMBL" id="KAH7546758.1"/>
    </source>
</evidence>
<evidence type="ECO:0008006" key="5">
    <source>
        <dbReference type="Google" id="ProtNLM"/>
    </source>
</evidence>
<dbReference type="Proteomes" id="UP000813462">
    <property type="component" value="Unassembled WGS sequence"/>
</dbReference>
<dbReference type="InterPro" id="IPR006969">
    <property type="entry name" value="Stig-like"/>
</dbReference>
<reference evidence="3" key="1">
    <citation type="journal article" date="2021" name="Front. Plant Sci.">
        <title>Chromosome-Scale Genome Assembly for Chinese Sour Jujube and Insights Into Its Genome Evolution and Domestication Signature.</title>
        <authorList>
            <person name="Shen L.-Y."/>
            <person name="Luo H."/>
            <person name="Wang X.-L."/>
            <person name="Wang X.-M."/>
            <person name="Qiu X.-J."/>
            <person name="Liu H."/>
            <person name="Zhou S.-S."/>
            <person name="Jia K.-H."/>
            <person name="Nie S."/>
            <person name="Bao Y.-T."/>
            <person name="Zhang R.-G."/>
            <person name="Yun Q.-Z."/>
            <person name="Chai Y.-H."/>
            <person name="Lu J.-Y."/>
            <person name="Li Y."/>
            <person name="Zhao S.-W."/>
            <person name="Mao J.-F."/>
            <person name="Jia S.-G."/>
            <person name="Mao Y.-M."/>
        </authorList>
    </citation>
    <scope>NUCLEOTIDE SEQUENCE</scope>
    <source>
        <strain evidence="3">AT0</strain>
        <tissue evidence="3">Leaf</tissue>
    </source>
</reference>
<dbReference type="OrthoDB" id="1841769at2759"/>
<dbReference type="PANTHER" id="PTHR33227">
    <property type="entry name" value="STIGMA-SPECIFIC STIG1-LIKE PROTEIN 3"/>
    <property type="match status" value="1"/>
</dbReference>
<name>A0A978W474_ZIZJJ</name>